<evidence type="ECO:0000313" key="2">
    <source>
        <dbReference type="Proteomes" id="UP000789366"/>
    </source>
</evidence>
<reference evidence="1" key="1">
    <citation type="submission" date="2021-06" db="EMBL/GenBank/DDBJ databases">
        <authorList>
            <person name="Kallberg Y."/>
            <person name="Tangrot J."/>
            <person name="Rosling A."/>
        </authorList>
    </citation>
    <scope>NUCLEOTIDE SEQUENCE</scope>
    <source>
        <strain evidence="1">28 12/20/2015</strain>
    </source>
</reference>
<dbReference type="EMBL" id="CAJVPW010042901">
    <property type="protein sequence ID" value="CAG8751171.1"/>
    <property type="molecule type" value="Genomic_DNA"/>
</dbReference>
<accession>A0ACA9QGP6</accession>
<comment type="caution">
    <text evidence="1">The sequence shown here is derived from an EMBL/GenBank/DDBJ whole genome shotgun (WGS) entry which is preliminary data.</text>
</comment>
<protein>
    <submittedName>
        <fullName evidence="1">9808_t:CDS:1</fullName>
    </submittedName>
</protein>
<proteinExistence type="predicted"/>
<organism evidence="1 2">
    <name type="scientific">Cetraspora pellucida</name>
    <dbReference type="NCBI Taxonomy" id="1433469"/>
    <lineage>
        <taxon>Eukaryota</taxon>
        <taxon>Fungi</taxon>
        <taxon>Fungi incertae sedis</taxon>
        <taxon>Mucoromycota</taxon>
        <taxon>Glomeromycotina</taxon>
        <taxon>Glomeromycetes</taxon>
        <taxon>Diversisporales</taxon>
        <taxon>Gigasporaceae</taxon>
        <taxon>Cetraspora</taxon>
    </lineage>
</organism>
<feature type="non-terminal residue" evidence="1">
    <location>
        <position position="40"/>
    </location>
</feature>
<name>A0ACA9QGP6_9GLOM</name>
<gene>
    <name evidence="1" type="ORF">SPELUC_LOCUS14491</name>
</gene>
<keyword evidence="2" id="KW-1185">Reference proteome</keyword>
<dbReference type="Proteomes" id="UP000789366">
    <property type="component" value="Unassembled WGS sequence"/>
</dbReference>
<feature type="non-terminal residue" evidence="1">
    <location>
        <position position="1"/>
    </location>
</feature>
<sequence>GSDMYEEGNSDRYKKENNNGYEENNYRYDKVDKYNKGNEI</sequence>
<evidence type="ECO:0000313" key="1">
    <source>
        <dbReference type="EMBL" id="CAG8751171.1"/>
    </source>
</evidence>